<feature type="domain" description="GGDEF" evidence="6">
    <location>
        <begin position="224"/>
        <end position="356"/>
    </location>
</feature>
<evidence type="ECO:0000256" key="2">
    <source>
        <dbReference type="ARBA" id="ARBA00004665"/>
    </source>
</evidence>
<dbReference type="GO" id="GO:1902201">
    <property type="term" value="P:negative regulation of bacterial-type flagellum-dependent cell motility"/>
    <property type="evidence" value="ECO:0007669"/>
    <property type="project" value="TreeGrafter"/>
</dbReference>
<dbReference type="PANTHER" id="PTHR45138">
    <property type="entry name" value="REGULATORY COMPONENTS OF SENSORY TRANSDUCTION SYSTEM"/>
    <property type="match status" value="1"/>
</dbReference>
<dbReference type="InterPro" id="IPR043128">
    <property type="entry name" value="Rev_trsase/Diguanyl_cyclase"/>
</dbReference>
<dbReference type="Gene3D" id="3.30.70.270">
    <property type="match status" value="1"/>
</dbReference>
<dbReference type="InterPro" id="IPR050469">
    <property type="entry name" value="Diguanylate_Cyclase"/>
</dbReference>
<protein>
    <recommendedName>
        <fullName evidence="3">diguanylate cyclase</fullName>
        <ecNumber evidence="3">2.7.7.65</ecNumber>
    </recommendedName>
</protein>
<dbReference type="PROSITE" id="PS50887">
    <property type="entry name" value="GGDEF"/>
    <property type="match status" value="1"/>
</dbReference>
<comment type="pathway">
    <text evidence="2">Purine metabolism; 3',5'-cyclic di-GMP biosynthesis.</text>
</comment>
<dbReference type="KEGG" id="daq:DAQ1742_02924"/>
<sequence>MSFSPDLNVVDVDRRRSGLAFVRRVYVPRMIGLGLGFFYVAAGLQTAAWSSWVWGLLFFNGFLWPHLAFQLARLARDPKRFEFGNLRLDACLGGIWIGMMGLNALPSVLILAMMGMNNIAAGGLRLFLHGVLIQAVSALVALGLNGTEVMFATTPRQIYFCLPMLFIYPIFVGLVTYRTAIKLAEHKQQLREMSIHDGMTGLYNRHHWEQRLQYEFEQCVQHQRVATLALLDIDHFKHINDSFGHRVGDDVILLLSQGMKSMLRKSDITGRFGGDEFGMVLPQTPVAQAEPIVQQLREHLLAIQLHQAPSLQVGISVGMVQFQPEFTDYQDWLKAADVALYQAKASGRGCTVCLSPLDAQPVLAGA</sequence>
<comment type="cofactor">
    <cofactor evidence="1">
        <name>Mg(2+)</name>
        <dbReference type="ChEBI" id="CHEBI:18420"/>
    </cofactor>
</comment>
<gene>
    <name evidence="7" type="primary">gcpC</name>
    <name evidence="7" type="ORF">DAQ1742_02924</name>
</gene>
<dbReference type="AlphaFoldDB" id="A0A375ACH8"/>
<dbReference type="GO" id="GO:0052621">
    <property type="term" value="F:diguanylate cyclase activity"/>
    <property type="evidence" value="ECO:0007669"/>
    <property type="project" value="UniProtKB-EC"/>
</dbReference>
<comment type="catalytic activity">
    <reaction evidence="4">
        <text>2 GTP = 3',3'-c-di-GMP + 2 diphosphate</text>
        <dbReference type="Rhea" id="RHEA:24898"/>
        <dbReference type="ChEBI" id="CHEBI:33019"/>
        <dbReference type="ChEBI" id="CHEBI:37565"/>
        <dbReference type="ChEBI" id="CHEBI:58805"/>
        <dbReference type="EC" id="2.7.7.65"/>
    </reaction>
</comment>
<dbReference type="GO" id="GO:0005886">
    <property type="term" value="C:plasma membrane"/>
    <property type="evidence" value="ECO:0007669"/>
    <property type="project" value="TreeGrafter"/>
</dbReference>
<dbReference type="Pfam" id="PF05230">
    <property type="entry name" value="MASE2"/>
    <property type="match status" value="1"/>
</dbReference>
<dbReference type="CDD" id="cd01949">
    <property type="entry name" value="GGDEF"/>
    <property type="match status" value="1"/>
</dbReference>
<keyword evidence="8" id="KW-1185">Reference proteome</keyword>
<dbReference type="EC" id="2.7.7.65" evidence="3"/>
<dbReference type="SMART" id="SM00267">
    <property type="entry name" value="GGDEF"/>
    <property type="match status" value="1"/>
</dbReference>
<dbReference type="InterPro" id="IPR029787">
    <property type="entry name" value="Nucleotide_cyclase"/>
</dbReference>
<accession>A0A375ACH8</accession>
<dbReference type="GO" id="GO:0043709">
    <property type="term" value="P:cell adhesion involved in single-species biofilm formation"/>
    <property type="evidence" value="ECO:0007669"/>
    <property type="project" value="TreeGrafter"/>
</dbReference>
<organism evidence="7 8">
    <name type="scientific">Dickeya aquatica</name>
    <dbReference type="NCBI Taxonomy" id="1401087"/>
    <lineage>
        <taxon>Bacteria</taxon>
        <taxon>Pseudomonadati</taxon>
        <taxon>Pseudomonadota</taxon>
        <taxon>Gammaproteobacteria</taxon>
        <taxon>Enterobacterales</taxon>
        <taxon>Pectobacteriaceae</taxon>
        <taxon>Dickeya</taxon>
    </lineage>
</organism>
<proteinExistence type="predicted"/>
<evidence type="ECO:0000259" key="6">
    <source>
        <dbReference type="PROSITE" id="PS50887"/>
    </source>
</evidence>
<evidence type="ECO:0000256" key="5">
    <source>
        <dbReference type="SAM" id="Phobius"/>
    </source>
</evidence>
<dbReference type="SUPFAM" id="SSF55073">
    <property type="entry name" value="Nucleotide cyclase"/>
    <property type="match status" value="1"/>
</dbReference>
<feature type="transmembrane region" description="Helical" evidence="5">
    <location>
        <begin position="126"/>
        <end position="146"/>
    </location>
</feature>
<name>A0A375ACH8_9GAMM</name>
<keyword evidence="5" id="KW-1133">Transmembrane helix</keyword>
<evidence type="ECO:0000256" key="3">
    <source>
        <dbReference type="ARBA" id="ARBA00012528"/>
    </source>
</evidence>
<feature type="transmembrane region" description="Helical" evidence="5">
    <location>
        <begin position="90"/>
        <end position="114"/>
    </location>
</feature>
<dbReference type="Pfam" id="PF00990">
    <property type="entry name" value="GGDEF"/>
    <property type="match status" value="1"/>
</dbReference>
<dbReference type="RefSeq" id="WP_035340932.1">
    <property type="nucleotide sequence ID" value="NZ_LT615367.1"/>
</dbReference>
<reference evidence="7 8" key="1">
    <citation type="submission" date="2016-09" db="EMBL/GenBank/DDBJ databases">
        <authorList>
            <person name="Reverchon S."/>
            <person name="Nasser W."/>
            <person name="Leonard S."/>
            <person name="Brochier C."/>
            <person name="Duprey A."/>
        </authorList>
    </citation>
    <scope>NUCLEOTIDE SEQUENCE [LARGE SCALE GENOMIC DNA]</scope>
    <source>
        <strain evidence="7 8">174/2</strain>
    </source>
</reference>
<evidence type="ECO:0000313" key="7">
    <source>
        <dbReference type="EMBL" id="SLM63773.1"/>
    </source>
</evidence>
<dbReference type="EMBL" id="LT615367">
    <property type="protein sequence ID" value="SLM63773.1"/>
    <property type="molecule type" value="Genomic_DNA"/>
</dbReference>
<feature type="transmembrane region" description="Helical" evidence="5">
    <location>
        <begin position="25"/>
        <end position="45"/>
    </location>
</feature>
<evidence type="ECO:0000313" key="8">
    <source>
        <dbReference type="Proteomes" id="UP000294820"/>
    </source>
</evidence>
<evidence type="ECO:0000256" key="4">
    <source>
        <dbReference type="ARBA" id="ARBA00034247"/>
    </source>
</evidence>
<feature type="transmembrane region" description="Helical" evidence="5">
    <location>
        <begin position="158"/>
        <end position="177"/>
    </location>
</feature>
<feature type="transmembrane region" description="Helical" evidence="5">
    <location>
        <begin position="51"/>
        <end position="69"/>
    </location>
</feature>
<keyword evidence="5" id="KW-0812">Transmembrane</keyword>
<dbReference type="Proteomes" id="UP000294820">
    <property type="component" value="Chromosome 1"/>
</dbReference>
<dbReference type="NCBIfam" id="TIGR00254">
    <property type="entry name" value="GGDEF"/>
    <property type="match status" value="1"/>
</dbReference>
<keyword evidence="5" id="KW-0472">Membrane</keyword>
<dbReference type="FunFam" id="3.30.70.270:FF:000001">
    <property type="entry name" value="Diguanylate cyclase domain protein"/>
    <property type="match status" value="1"/>
</dbReference>
<dbReference type="InterPro" id="IPR007894">
    <property type="entry name" value="MASE2"/>
</dbReference>
<dbReference type="InterPro" id="IPR000160">
    <property type="entry name" value="GGDEF_dom"/>
</dbReference>
<dbReference type="PANTHER" id="PTHR45138:SF24">
    <property type="entry name" value="DIGUANYLATE CYCLASE DGCC-RELATED"/>
    <property type="match status" value="1"/>
</dbReference>
<evidence type="ECO:0000256" key="1">
    <source>
        <dbReference type="ARBA" id="ARBA00001946"/>
    </source>
</evidence>